<evidence type="ECO:0000313" key="1">
    <source>
        <dbReference type="EMBL" id="KIL39459.1"/>
    </source>
</evidence>
<comment type="caution">
    <text evidence="1">The sequence shown here is derived from an EMBL/GenBank/DDBJ whole genome shotgun (WGS) entry which is preliminary data.</text>
</comment>
<organism evidence="1 2">
    <name type="scientific">Gordoniibacillus kamchatkensis</name>
    <dbReference type="NCBI Taxonomy" id="1590651"/>
    <lineage>
        <taxon>Bacteria</taxon>
        <taxon>Bacillati</taxon>
        <taxon>Bacillota</taxon>
        <taxon>Bacilli</taxon>
        <taxon>Bacillales</taxon>
        <taxon>Paenibacillaceae</taxon>
        <taxon>Gordoniibacillus</taxon>
    </lineage>
</organism>
<dbReference type="InterPro" id="IPR036237">
    <property type="entry name" value="Xyl_isomerase-like_sf"/>
</dbReference>
<dbReference type="Proteomes" id="UP000031967">
    <property type="component" value="Unassembled WGS sequence"/>
</dbReference>
<protein>
    <recommendedName>
        <fullName evidence="3">Sugar phosphate isomerase/epimerase</fullName>
    </recommendedName>
</protein>
<sequence length="300" mass="34672">MRDGGRFLIGMYGGFDESKFARDWRGGFYGIEACLFGSEDDVGRLAAAARSGGFRIGVHFPLRAGRSKVRDALFLARDGAVRGEAYAYMRQELENIASLGPEYVLFHYPKPVIMDDRVDWSLWRFADPSEHVPESGYPLELLQELTEELFAWLSAKGEAHRFTPILEFDALNRYVYGHDFLERLLQKYSRIRLCLDTGRLHLQQCLDPHFDAERVLETYGRFADSVHLWNVQVQGGEVRMNHYPALPRFDPADGWAPVERYLRIVKERSPGVKIVFEHRSDLVTDEQLESCYAWVRELMK</sequence>
<dbReference type="EMBL" id="JXAK01000037">
    <property type="protein sequence ID" value="KIL39459.1"/>
    <property type="molecule type" value="Genomic_DNA"/>
</dbReference>
<dbReference type="Gene3D" id="3.20.20.150">
    <property type="entry name" value="Divalent-metal-dependent TIM barrel enzymes"/>
    <property type="match status" value="1"/>
</dbReference>
<name>A0ABR5AEJ5_9BACL</name>
<evidence type="ECO:0000313" key="2">
    <source>
        <dbReference type="Proteomes" id="UP000031967"/>
    </source>
</evidence>
<accession>A0ABR5AEJ5</accession>
<gene>
    <name evidence="1" type="ORF">SD70_20040</name>
</gene>
<proteinExistence type="predicted"/>
<dbReference type="SUPFAM" id="SSF51658">
    <property type="entry name" value="Xylose isomerase-like"/>
    <property type="match status" value="1"/>
</dbReference>
<keyword evidence="2" id="KW-1185">Reference proteome</keyword>
<dbReference type="RefSeq" id="WP_041049279.1">
    <property type="nucleotide sequence ID" value="NZ_JXAK01000037.1"/>
</dbReference>
<reference evidence="1 2" key="1">
    <citation type="submission" date="2014-12" db="EMBL/GenBank/DDBJ databases">
        <title>Draft genome sequence of Paenibacillus kamchatkensis strain B-2647.</title>
        <authorList>
            <person name="Karlyshev A.V."/>
            <person name="Kudryashova E.B."/>
        </authorList>
    </citation>
    <scope>NUCLEOTIDE SEQUENCE [LARGE SCALE GENOMIC DNA]</scope>
    <source>
        <strain evidence="1 2">VKM B-2647</strain>
    </source>
</reference>
<evidence type="ECO:0008006" key="3">
    <source>
        <dbReference type="Google" id="ProtNLM"/>
    </source>
</evidence>